<reference evidence="1" key="1">
    <citation type="submission" date="2018-02" db="EMBL/GenBank/DDBJ databases">
        <title>Rhizophora mucronata_Transcriptome.</title>
        <authorList>
            <person name="Meera S.P."/>
            <person name="Sreeshan A."/>
            <person name="Augustine A."/>
        </authorList>
    </citation>
    <scope>NUCLEOTIDE SEQUENCE</scope>
    <source>
        <tissue evidence="1">Leaf</tissue>
    </source>
</reference>
<name>A0A2P2N361_RHIMU</name>
<dbReference type="AlphaFoldDB" id="A0A2P2N361"/>
<proteinExistence type="predicted"/>
<organism evidence="1">
    <name type="scientific">Rhizophora mucronata</name>
    <name type="common">Asiatic mangrove</name>
    <dbReference type="NCBI Taxonomy" id="61149"/>
    <lineage>
        <taxon>Eukaryota</taxon>
        <taxon>Viridiplantae</taxon>
        <taxon>Streptophyta</taxon>
        <taxon>Embryophyta</taxon>
        <taxon>Tracheophyta</taxon>
        <taxon>Spermatophyta</taxon>
        <taxon>Magnoliopsida</taxon>
        <taxon>eudicotyledons</taxon>
        <taxon>Gunneridae</taxon>
        <taxon>Pentapetalae</taxon>
        <taxon>rosids</taxon>
        <taxon>fabids</taxon>
        <taxon>Malpighiales</taxon>
        <taxon>Rhizophoraceae</taxon>
        <taxon>Rhizophora</taxon>
    </lineage>
</organism>
<protein>
    <submittedName>
        <fullName evidence="1">Uncharacterized protein</fullName>
    </submittedName>
</protein>
<sequence>MYMYSSHFPTPSSISSLSAWIEPLREQVDKEWGALAFPSLTRSISLTFSSHSHHICLLSQLSPP</sequence>
<evidence type="ECO:0000313" key="1">
    <source>
        <dbReference type="EMBL" id="MBX36887.1"/>
    </source>
</evidence>
<dbReference type="EMBL" id="GGEC01056403">
    <property type="protein sequence ID" value="MBX36887.1"/>
    <property type="molecule type" value="Transcribed_RNA"/>
</dbReference>
<accession>A0A2P2N361</accession>